<keyword evidence="2" id="KW-1185">Reference proteome</keyword>
<proteinExistence type="predicted"/>
<comment type="caution">
    <text evidence="1">The sequence shown here is derived from an EMBL/GenBank/DDBJ whole genome shotgun (WGS) entry which is preliminary data.</text>
</comment>
<accession>A0ABD2WD81</accession>
<organism evidence="1 2">
    <name type="scientific">Trichogramma kaykai</name>
    <dbReference type="NCBI Taxonomy" id="54128"/>
    <lineage>
        <taxon>Eukaryota</taxon>
        <taxon>Metazoa</taxon>
        <taxon>Ecdysozoa</taxon>
        <taxon>Arthropoda</taxon>
        <taxon>Hexapoda</taxon>
        <taxon>Insecta</taxon>
        <taxon>Pterygota</taxon>
        <taxon>Neoptera</taxon>
        <taxon>Endopterygota</taxon>
        <taxon>Hymenoptera</taxon>
        <taxon>Apocrita</taxon>
        <taxon>Proctotrupomorpha</taxon>
        <taxon>Chalcidoidea</taxon>
        <taxon>Trichogrammatidae</taxon>
        <taxon>Trichogramma</taxon>
    </lineage>
</organism>
<evidence type="ECO:0000313" key="1">
    <source>
        <dbReference type="EMBL" id="KAL3390660.1"/>
    </source>
</evidence>
<protein>
    <submittedName>
        <fullName evidence="1">Uncharacterized protein</fullName>
    </submittedName>
</protein>
<dbReference type="EMBL" id="JBJJXI010000116">
    <property type="protein sequence ID" value="KAL3390660.1"/>
    <property type="molecule type" value="Genomic_DNA"/>
</dbReference>
<dbReference type="Proteomes" id="UP001627154">
    <property type="component" value="Unassembled WGS sequence"/>
</dbReference>
<sequence>MEYRVFRYTRCSDCEKGAKVVANKNEKMLGFLKEISSTHGYSRGGVCMYTRKSSVRLFTENLFEMVGAI</sequence>
<dbReference type="AlphaFoldDB" id="A0ABD2WD81"/>
<evidence type="ECO:0000313" key="2">
    <source>
        <dbReference type="Proteomes" id="UP001627154"/>
    </source>
</evidence>
<gene>
    <name evidence="1" type="ORF">TKK_014397</name>
</gene>
<reference evidence="1 2" key="1">
    <citation type="journal article" date="2024" name="bioRxiv">
        <title>A reference genome for Trichogramma kaykai: A tiny desert-dwelling parasitoid wasp with competing sex-ratio distorters.</title>
        <authorList>
            <person name="Culotta J."/>
            <person name="Lindsey A.R."/>
        </authorList>
    </citation>
    <scope>NUCLEOTIDE SEQUENCE [LARGE SCALE GENOMIC DNA]</scope>
    <source>
        <strain evidence="1 2">KSX58</strain>
    </source>
</reference>
<name>A0ABD2WD81_9HYME</name>